<keyword evidence="3" id="KW-1185">Reference proteome</keyword>
<dbReference type="STRING" id="81857.IV38_GL000075"/>
<dbReference type="Gene3D" id="1.10.1740.10">
    <property type="match status" value="1"/>
</dbReference>
<protein>
    <recommendedName>
        <fullName evidence="5">Sigma-70 family RNA polymerase sigma factor</fullName>
    </recommendedName>
</protein>
<dbReference type="GO" id="GO:0006352">
    <property type="term" value="P:DNA-templated transcription initiation"/>
    <property type="evidence" value="ECO:0007669"/>
    <property type="project" value="InterPro"/>
</dbReference>
<dbReference type="SUPFAM" id="SSF88946">
    <property type="entry name" value="Sigma2 domain of RNA polymerase sigma factors"/>
    <property type="match status" value="1"/>
</dbReference>
<dbReference type="Proteomes" id="UP000051751">
    <property type="component" value="Unassembled WGS sequence"/>
</dbReference>
<accession>A0A0R2G1G3</accession>
<dbReference type="GO" id="GO:0003700">
    <property type="term" value="F:DNA-binding transcription factor activity"/>
    <property type="evidence" value="ECO:0007669"/>
    <property type="project" value="InterPro"/>
</dbReference>
<evidence type="ECO:0008006" key="5">
    <source>
        <dbReference type="Google" id="ProtNLM"/>
    </source>
</evidence>
<organism evidence="2 3">
    <name type="scientific">Lactobacillus selangorensis</name>
    <dbReference type="NCBI Taxonomy" id="81857"/>
    <lineage>
        <taxon>Bacteria</taxon>
        <taxon>Bacillati</taxon>
        <taxon>Bacillota</taxon>
        <taxon>Bacilli</taxon>
        <taxon>Lactobacillales</taxon>
        <taxon>Lactobacillaceae</taxon>
        <taxon>Lactobacillus</taxon>
    </lineage>
</organism>
<reference evidence="3 4" key="1">
    <citation type="journal article" date="2015" name="Genome Announc.">
        <title>Expanding the biotechnology potential of lactobacilli through comparative genomics of 213 strains and associated genera.</title>
        <authorList>
            <person name="Sun Z."/>
            <person name="Harris H.M."/>
            <person name="McCann A."/>
            <person name="Guo C."/>
            <person name="Argimon S."/>
            <person name="Zhang W."/>
            <person name="Yang X."/>
            <person name="Jeffery I.B."/>
            <person name="Cooney J.C."/>
            <person name="Kagawa T.F."/>
            <person name="Liu W."/>
            <person name="Song Y."/>
            <person name="Salvetti E."/>
            <person name="Wrobel A."/>
            <person name="Rasinkangas P."/>
            <person name="Parkhill J."/>
            <person name="Rea M.C."/>
            <person name="O'Sullivan O."/>
            <person name="Ritari J."/>
            <person name="Douillard F.P."/>
            <person name="Paul Ross R."/>
            <person name="Yang R."/>
            <person name="Briner A.E."/>
            <person name="Felis G.E."/>
            <person name="de Vos W.M."/>
            <person name="Barrangou R."/>
            <person name="Klaenhammer T.R."/>
            <person name="Caufield P.W."/>
            <person name="Cui Y."/>
            <person name="Zhang H."/>
            <person name="O'Toole P.W."/>
        </authorList>
    </citation>
    <scope>NUCLEOTIDE SEQUENCE [LARGE SCALE GENOMIC DNA]</scope>
    <source>
        <strain evidence="1 4">ATCC BAA-66</strain>
        <strain evidence="2 3">DSM 13344</strain>
    </source>
</reference>
<dbReference type="InterPro" id="IPR013325">
    <property type="entry name" value="RNA_pol_sigma_r2"/>
</dbReference>
<comment type="caution">
    <text evidence="2">The sequence shown here is derived from an EMBL/GenBank/DDBJ whole genome shotgun (WGS) entry which is preliminary data.</text>
</comment>
<dbReference type="EMBL" id="JQAZ01000004">
    <property type="protein sequence ID" value="KRN31447.1"/>
    <property type="molecule type" value="Genomic_DNA"/>
</dbReference>
<evidence type="ECO:0000313" key="1">
    <source>
        <dbReference type="EMBL" id="KRN29195.1"/>
    </source>
</evidence>
<evidence type="ECO:0000313" key="3">
    <source>
        <dbReference type="Proteomes" id="UP000051645"/>
    </source>
</evidence>
<evidence type="ECO:0000313" key="2">
    <source>
        <dbReference type="EMBL" id="KRN31447.1"/>
    </source>
</evidence>
<dbReference type="AlphaFoldDB" id="A0A0R2G1G3"/>
<dbReference type="OrthoDB" id="1767844at2"/>
<name>A0A0R2G1G3_9LACO</name>
<dbReference type="EMBL" id="JQAT01000001">
    <property type="protein sequence ID" value="KRN29195.1"/>
    <property type="molecule type" value="Genomic_DNA"/>
</dbReference>
<gene>
    <name evidence="1" type="ORF">IV38_GL000075</name>
    <name evidence="2" type="ORF">IV40_GL001443</name>
</gene>
<dbReference type="RefSeq" id="WP_057769764.1">
    <property type="nucleotide sequence ID" value="NZ_JQAT01000001.1"/>
</dbReference>
<proteinExistence type="predicted"/>
<sequence length="189" mass="22846">MTSDHWEQQLIERTAQRDSEALQSLFERYLPMVRKMFWPYSLRLFDEDDWLQRARFVCYRSCCIFTPHRGSRFASFYQFNLHNELNSLVRYELAQKRLAQKQALSYEVLCEQSADGIERQIEFNAMISQCDEIRHYYVEMLSPSEQAALRVLLGEYSEAEVCARFDWTPRQLQGAMQRCRRKYRQYFNV</sequence>
<dbReference type="PATRIC" id="fig|81857.3.peg.71"/>
<dbReference type="Proteomes" id="UP000051645">
    <property type="component" value="Unassembled WGS sequence"/>
</dbReference>
<evidence type="ECO:0000313" key="4">
    <source>
        <dbReference type="Proteomes" id="UP000051751"/>
    </source>
</evidence>